<dbReference type="InterPro" id="IPR011032">
    <property type="entry name" value="GroES-like_sf"/>
</dbReference>
<dbReference type="InterPro" id="IPR016035">
    <property type="entry name" value="Acyl_Trfase/lysoPLipase"/>
</dbReference>
<dbReference type="EMBL" id="CP069110">
    <property type="protein sequence ID" value="QSS60369.1"/>
    <property type="molecule type" value="Genomic_DNA"/>
</dbReference>
<proteinExistence type="predicted"/>
<dbReference type="InterPro" id="IPR036291">
    <property type="entry name" value="NAD(P)-bd_dom_sf"/>
</dbReference>
<dbReference type="InterPro" id="IPR001227">
    <property type="entry name" value="Ac_transferase_dom_sf"/>
</dbReference>
<dbReference type="InterPro" id="IPR014030">
    <property type="entry name" value="Ketoacyl_synth_N"/>
</dbReference>
<dbReference type="VEuPathDB" id="FungiDB:I7I51_05167"/>
<evidence type="ECO:0000313" key="12">
    <source>
        <dbReference type="EMBL" id="QSS60369.1"/>
    </source>
</evidence>
<feature type="domain" description="Ketosynthase family 3 (KS3)" evidence="9">
    <location>
        <begin position="53"/>
        <end position="398"/>
    </location>
</feature>
<dbReference type="SUPFAM" id="SSF51735">
    <property type="entry name" value="NAD(P)-binding Rossmann-fold domains"/>
    <property type="match status" value="1"/>
</dbReference>
<evidence type="ECO:0000256" key="3">
    <source>
        <dbReference type="ARBA" id="ARBA00022553"/>
    </source>
</evidence>
<evidence type="ECO:0000259" key="10">
    <source>
        <dbReference type="SMART" id="SM00827"/>
    </source>
</evidence>
<dbReference type="PANTHER" id="PTHR45681">
    <property type="entry name" value="POLYKETIDE SYNTHASE 44-RELATED"/>
    <property type="match status" value="1"/>
</dbReference>
<dbReference type="SUPFAM" id="SSF53901">
    <property type="entry name" value="Thiolase-like"/>
    <property type="match status" value="1"/>
</dbReference>
<dbReference type="SMART" id="SM00829">
    <property type="entry name" value="PKS_ER"/>
    <property type="match status" value="1"/>
</dbReference>
<keyword evidence="2" id="KW-0596">Phosphopantetheine</keyword>
<dbReference type="SMART" id="SM00827">
    <property type="entry name" value="PKS_AT"/>
    <property type="match status" value="1"/>
</dbReference>
<keyword evidence="4" id="KW-0808">Transferase</keyword>
<evidence type="ECO:0000313" key="13">
    <source>
        <dbReference type="Proteomes" id="UP000663671"/>
    </source>
</evidence>
<reference evidence="12" key="1">
    <citation type="submission" date="2021-01" db="EMBL/GenBank/DDBJ databases">
        <title>Chromosome-level genome assembly of a human fungal pathogen reveals clustering of transcriptionally co-regulated genes.</title>
        <authorList>
            <person name="Voorhies M."/>
            <person name="Cohen S."/>
            <person name="Shea T.P."/>
            <person name="Petrus S."/>
            <person name="Munoz J.F."/>
            <person name="Poplawski S."/>
            <person name="Goldman W.E."/>
            <person name="Michael T."/>
            <person name="Cuomo C.A."/>
            <person name="Sil A."/>
            <person name="Beyhan S."/>
        </authorList>
    </citation>
    <scope>NUCLEOTIDE SEQUENCE</scope>
    <source>
        <strain evidence="12">WU24</strain>
    </source>
</reference>
<dbReference type="SUPFAM" id="SSF50129">
    <property type="entry name" value="GroES-like"/>
    <property type="match status" value="1"/>
</dbReference>
<name>A0A8A1M2R7_AJECA</name>
<dbReference type="InterPro" id="IPR050444">
    <property type="entry name" value="Polyketide_Synthase"/>
</dbReference>
<dbReference type="GO" id="GO:0004315">
    <property type="term" value="F:3-oxoacyl-[acyl-carrier-protein] synthase activity"/>
    <property type="evidence" value="ECO:0007669"/>
    <property type="project" value="InterPro"/>
</dbReference>
<dbReference type="Gene3D" id="3.90.180.10">
    <property type="entry name" value="Medium-chain alcohol dehydrogenases, catalytic domain"/>
    <property type="match status" value="1"/>
</dbReference>
<dbReference type="Pfam" id="PF08659">
    <property type="entry name" value="KR"/>
    <property type="match status" value="1"/>
</dbReference>
<dbReference type="InterPro" id="IPR036736">
    <property type="entry name" value="ACP-like_sf"/>
</dbReference>
<dbReference type="GO" id="GO:0044550">
    <property type="term" value="P:secondary metabolite biosynthetic process"/>
    <property type="evidence" value="ECO:0007669"/>
    <property type="project" value="UniProtKB-ARBA"/>
</dbReference>
<feature type="domain" description="Malonyl-CoA:ACP transacylase (MAT)" evidence="10">
    <location>
        <begin position="209"/>
        <end position="412"/>
    </location>
</feature>
<evidence type="ECO:0000256" key="4">
    <source>
        <dbReference type="ARBA" id="ARBA00022679"/>
    </source>
</evidence>
<evidence type="ECO:0000256" key="8">
    <source>
        <dbReference type="ARBA" id="ARBA00033379"/>
    </source>
</evidence>
<dbReference type="PROSITE" id="PS00606">
    <property type="entry name" value="KS3_1"/>
    <property type="match status" value="1"/>
</dbReference>
<feature type="domain" description="Enoyl reductase (ER)" evidence="11">
    <location>
        <begin position="257"/>
        <end position="517"/>
    </location>
</feature>
<organism evidence="12 13">
    <name type="scientific">Ajellomyces capsulatus</name>
    <name type="common">Darling's disease fungus</name>
    <name type="synonym">Histoplasma capsulatum</name>
    <dbReference type="NCBI Taxonomy" id="5037"/>
    <lineage>
        <taxon>Eukaryota</taxon>
        <taxon>Fungi</taxon>
        <taxon>Dikarya</taxon>
        <taxon>Ascomycota</taxon>
        <taxon>Pezizomycotina</taxon>
        <taxon>Eurotiomycetes</taxon>
        <taxon>Eurotiomycetidae</taxon>
        <taxon>Onygenales</taxon>
        <taxon>Ajellomycetaceae</taxon>
        <taxon>Histoplasma</taxon>
    </lineage>
</organism>
<dbReference type="Pfam" id="PF00698">
    <property type="entry name" value="Acyl_transf_1"/>
    <property type="match status" value="1"/>
</dbReference>
<dbReference type="InterPro" id="IPR020843">
    <property type="entry name" value="ER"/>
</dbReference>
<dbReference type="InterPro" id="IPR006162">
    <property type="entry name" value="Ppantetheine_attach_site"/>
</dbReference>
<evidence type="ECO:0000259" key="9">
    <source>
        <dbReference type="SMART" id="SM00825"/>
    </source>
</evidence>
<gene>
    <name evidence="12" type="ORF">I7I51_05167</name>
</gene>
<keyword evidence="5" id="KW-0511">Multifunctional enzyme</keyword>
<dbReference type="Proteomes" id="UP000663671">
    <property type="component" value="Chromosome 4"/>
</dbReference>
<keyword evidence="3" id="KW-0597">Phosphoprotein</keyword>
<dbReference type="Gene3D" id="3.40.50.720">
    <property type="entry name" value="NAD(P)-binding Rossmann-like Domain"/>
    <property type="match status" value="2"/>
</dbReference>
<dbReference type="Gene3D" id="1.10.1200.10">
    <property type="entry name" value="ACP-like"/>
    <property type="match status" value="1"/>
</dbReference>
<evidence type="ECO:0000259" key="11">
    <source>
        <dbReference type="SMART" id="SM00829"/>
    </source>
</evidence>
<dbReference type="Pfam" id="PF00109">
    <property type="entry name" value="ketoacyl-synt"/>
    <property type="match status" value="1"/>
</dbReference>
<dbReference type="GO" id="GO:0016491">
    <property type="term" value="F:oxidoreductase activity"/>
    <property type="evidence" value="ECO:0007669"/>
    <property type="project" value="InterPro"/>
</dbReference>
<dbReference type="Gene3D" id="3.40.366.10">
    <property type="entry name" value="Malonyl-Coenzyme A Acyl Carrier Protein, domain 2"/>
    <property type="match status" value="1"/>
</dbReference>
<dbReference type="InterPro" id="IPR013968">
    <property type="entry name" value="PKS_KR"/>
</dbReference>
<dbReference type="SUPFAM" id="SSF52151">
    <property type="entry name" value="FabD/lysophospholipase-like"/>
    <property type="match status" value="1"/>
</dbReference>
<dbReference type="PANTHER" id="PTHR45681:SF6">
    <property type="entry name" value="POLYKETIDE SYNTHASE 37"/>
    <property type="match status" value="1"/>
</dbReference>
<dbReference type="AlphaFoldDB" id="A0A8A1M2R7"/>
<evidence type="ECO:0000256" key="5">
    <source>
        <dbReference type="ARBA" id="ARBA00023268"/>
    </source>
</evidence>
<dbReference type="InterPro" id="IPR020841">
    <property type="entry name" value="PKS_Beta-ketoAc_synthase_dom"/>
</dbReference>
<dbReference type="GO" id="GO:0006633">
    <property type="term" value="P:fatty acid biosynthetic process"/>
    <property type="evidence" value="ECO:0007669"/>
    <property type="project" value="InterPro"/>
</dbReference>
<protein>
    <recommendedName>
        <fullName evidence="1">Non-reducing polyketide synthase nscA</fullName>
    </recommendedName>
    <alternativeName>
        <fullName evidence="7">Conidial yellow pigment biosynthesis polyketide synthase nscA</fullName>
    </alternativeName>
    <alternativeName>
        <fullName evidence="8">Neosartoricin B biosynthesis protein A</fullName>
    </alternativeName>
</protein>
<keyword evidence="6" id="KW-0012">Acyltransferase</keyword>
<accession>A0A8A1M2R7</accession>
<dbReference type="InterPro" id="IPR016039">
    <property type="entry name" value="Thiolase-like"/>
</dbReference>
<dbReference type="Gene3D" id="3.40.47.10">
    <property type="match status" value="1"/>
</dbReference>
<dbReference type="InterPro" id="IPR018201">
    <property type="entry name" value="Ketoacyl_synth_AS"/>
</dbReference>
<evidence type="ECO:0000256" key="2">
    <source>
        <dbReference type="ARBA" id="ARBA00022450"/>
    </source>
</evidence>
<sequence length="694" mass="76128">MKVFCFSESTYFKNAADDLIDAGSPYLKFNFWLVGGLIISRVSQMTRDTVAEVSYRLSGDVSGMCHVGILEMPHALILSGNCALIAAADGPPYRRTVLEDIGIFDAPFFNLTKHEAESLDPEQRVIFERTCEALENGGITLKSLAGEQVGIFVGTSLSDYDLNNYKDSENISRYHATAFALSLQSNRISCHFNFKGPSMSIDTACSSSLTALLVACQSIRSGGSTCAIGGRSSQASLWQPACTALQIALTNFLCSWGVHPVSVVGHSSGEIAAAYTAAIEVRFVGLNYKDIMVAMGQLQYGHLGNECSGIVVAVGDEVADFQVGDRDCVVSEGAFANYSRVRGTSAWKIPGQLSLKVATSIPIAFCTPFYFLFEVGRLQPGERILIHTAAVILAKPISAEIFATVGSVSEKKFLIETHDIDENRKFFSRDSPSAEGIRKATNGRLAMTHFDRNVGFAYVELTLPANKRPQLVKKMLFGVVKMFDLGAAKPISPITCFSISNFEEACHCSKTGRRHIVRTHELKRIRCCRETQSCWSLENPPRILGLNCNLDFFIILSSIANLVGNRGQEAYAAGGTFMSAFGHYRNATSHTLQSMTVKKNSGRPLGTKVSVMMMKSVDEIDRSKPLGAYGLDSLITIEVRNWIFREIQAGLQIMEILVAKFDPQFWTKMARIDEQIGLDLENKLKLTTQLPSNQ</sequence>
<dbReference type="PROSITE" id="PS00012">
    <property type="entry name" value="PHOSPHOPANTETHEINE"/>
    <property type="match status" value="1"/>
</dbReference>
<dbReference type="SMART" id="SM00825">
    <property type="entry name" value="PKS_KS"/>
    <property type="match status" value="1"/>
</dbReference>
<dbReference type="CDD" id="cd05195">
    <property type="entry name" value="enoyl_red"/>
    <property type="match status" value="1"/>
</dbReference>
<evidence type="ECO:0000256" key="7">
    <source>
        <dbReference type="ARBA" id="ARBA00031359"/>
    </source>
</evidence>
<dbReference type="OrthoDB" id="329835at2759"/>
<dbReference type="InterPro" id="IPR014043">
    <property type="entry name" value="Acyl_transferase_dom"/>
</dbReference>
<dbReference type="SUPFAM" id="SSF47336">
    <property type="entry name" value="ACP-like"/>
    <property type="match status" value="1"/>
</dbReference>
<evidence type="ECO:0000256" key="6">
    <source>
        <dbReference type="ARBA" id="ARBA00023315"/>
    </source>
</evidence>
<dbReference type="CDD" id="cd00833">
    <property type="entry name" value="PKS"/>
    <property type="match status" value="1"/>
</dbReference>
<evidence type="ECO:0000256" key="1">
    <source>
        <dbReference type="ARBA" id="ARBA00018393"/>
    </source>
</evidence>